<accession>A0AAV2SS13</accession>
<proteinExistence type="predicted"/>
<evidence type="ECO:0000313" key="2">
    <source>
        <dbReference type="EMBL" id="CAL4236304.1"/>
    </source>
</evidence>
<dbReference type="InterPro" id="IPR038606">
    <property type="entry name" value="To_sf"/>
</dbReference>
<dbReference type="Pfam" id="PF06585">
    <property type="entry name" value="JHBP"/>
    <property type="match status" value="1"/>
</dbReference>
<dbReference type="PANTHER" id="PTHR11008:SF9">
    <property type="entry name" value="PROTEIN TAKEOUT-LIKE PROTEIN"/>
    <property type="match status" value="1"/>
</dbReference>
<feature type="chain" id="PRO_5043405106" evidence="1">
    <location>
        <begin position="22"/>
        <end position="129"/>
    </location>
</feature>
<keyword evidence="1" id="KW-0732">Signal</keyword>
<dbReference type="Gene3D" id="3.15.10.30">
    <property type="entry name" value="Haemolymph juvenile hormone binding protein"/>
    <property type="match status" value="1"/>
</dbReference>
<keyword evidence="3" id="KW-1185">Reference proteome</keyword>
<dbReference type="InterPro" id="IPR010562">
    <property type="entry name" value="Haemolymph_juvenile_hormone-bd"/>
</dbReference>
<dbReference type="AlphaFoldDB" id="A0AAV2SS13"/>
<protein>
    <submittedName>
        <fullName evidence="2">Uncharacterized protein</fullName>
    </submittedName>
</protein>
<feature type="non-terminal residue" evidence="2">
    <location>
        <position position="129"/>
    </location>
</feature>
<comment type="caution">
    <text evidence="2">The sequence shown here is derived from an EMBL/GenBank/DDBJ whole genome shotgun (WGS) entry which is preliminary data.</text>
</comment>
<evidence type="ECO:0000313" key="3">
    <source>
        <dbReference type="Proteomes" id="UP001497623"/>
    </source>
</evidence>
<sequence>NMLCALLIIFLSSSQVADVVARDHGSCIDPPWNNAVAQVIVNGLESARGLLVNGLPDLGIPPLDPLGPLPRIPFSIDTALMWMEGDVNDTMLAGLAEFVVCSLNVSIGLTEKFDMDMRLASMVLNGKYD</sequence>
<dbReference type="Proteomes" id="UP001497623">
    <property type="component" value="Unassembled WGS sequence"/>
</dbReference>
<feature type="signal peptide" evidence="1">
    <location>
        <begin position="1"/>
        <end position="21"/>
    </location>
</feature>
<gene>
    <name evidence="2" type="ORF">MNOR_LOCUS40192</name>
</gene>
<feature type="non-terminal residue" evidence="2">
    <location>
        <position position="1"/>
    </location>
</feature>
<organism evidence="2 3">
    <name type="scientific">Meganyctiphanes norvegica</name>
    <name type="common">Northern krill</name>
    <name type="synonym">Thysanopoda norvegica</name>
    <dbReference type="NCBI Taxonomy" id="48144"/>
    <lineage>
        <taxon>Eukaryota</taxon>
        <taxon>Metazoa</taxon>
        <taxon>Ecdysozoa</taxon>
        <taxon>Arthropoda</taxon>
        <taxon>Crustacea</taxon>
        <taxon>Multicrustacea</taxon>
        <taxon>Malacostraca</taxon>
        <taxon>Eumalacostraca</taxon>
        <taxon>Eucarida</taxon>
        <taxon>Euphausiacea</taxon>
        <taxon>Euphausiidae</taxon>
        <taxon>Meganyctiphanes</taxon>
    </lineage>
</organism>
<dbReference type="PANTHER" id="PTHR11008">
    <property type="entry name" value="PROTEIN TAKEOUT-LIKE PROTEIN"/>
    <property type="match status" value="1"/>
</dbReference>
<dbReference type="EMBL" id="CAXKWB010117515">
    <property type="protein sequence ID" value="CAL4236304.1"/>
    <property type="molecule type" value="Genomic_DNA"/>
</dbReference>
<reference evidence="2 3" key="1">
    <citation type="submission" date="2024-05" db="EMBL/GenBank/DDBJ databases">
        <authorList>
            <person name="Wallberg A."/>
        </authorList>
    </citation>
    <scope>NUCLEOTIDE SEQUENCE [LARGE SCALE GENOMIC DNA]</scope>
</reference>
<evidence type="ECO:0000256" key="1">
    <source>
        <dbReference type="SAM" id="SignalP"/>
    </source>
</evidence>
<name>A0AAV2SS13_MEGNR</name>